<feature type="chain" id="PRO_5035890625" evidence="2">
    <location>
        <begin position="31"/>
        <end position="85"/>
    </location>
</feature>
<sequence length="85" mass="7910">MTGVGKLVGPGAKLLLVAVLVASASDGSDASRPLKGGPAAAGGPQHNSNGGGLAASSATLAVVSRASAGHSGCTFNPNNSGGRCP</sequence>
<reference evidence="3" key="1">
    <citation type="submission" date="2020-05" db="EMBL/GenBank/DDBJ databases">
        <title>WGS assembly of Panicum virgatum.</title>
        <authorList>
            <person name="Lovell J.T."/>
            <person name="Jenkins J."/>
            <person name="Shu S."/>
            <person name="Juenger T.E."/>
            <person name="Schmutz J."/>
        </authorList>
    </citation>
    <scope>NUCLEOTIDE SEQUENCE</scope>
    <source>
        <strain evidence="3">AP13</strain>
    </source>
</reference>
<feature type="signal peptide" evidence="2">
    <location>
        <begin position="1"/>
        <end position="30"/>
    </location>
</feature>
<evidence type="ECO:0000256" key="2">
    <source>
        <dbReference type="SAM" id="SignalP"/>
    </source>
</evidence>
<dbReference type="Proteomes" id="UP000823388">
    <property type="component" value="Chromosome 9K"/>
</dbReference>
<keyword evidence="2" id="KW-0732">Signal</keyword>
<organism evidence="3 4">
    <name type="scientific">Panicum virgatum</name>
    <name type="common">Blackwell switchgrass</name>
    <dbReference type="NCBI Taxonomy" id="38727"/>
    <lineage>
        <taxon>Eukaryota</taxon>
        <taxon>Viridiplantae</taxon>
        <taxon>Streptophyta</taxon>
        <taxon>Embryophyta</taxon>
        <taxon>Tracheophyta</taxon>
        <taxon>Spermatophyta</taxon>
        <taxon>Magnoliopsida</taxon>
        <taxon>Liliopsida</taxon>
        <taxon>Poales</taxon>
        <taxon>Poaceae</taxon>
        <taxon>PACMAD clade</taxon>
        <taxon>Panicoideae</taxon>
        <taxon>Panicodae</taxon>
        <taxon>Paniceae</taxon>
        <taxon>Panicinae</taxon>
        <taxon>Panicum</taxon>
        <taxon>Panicum sect. Hiantes</taxon>
    </lineage>
</organism>
<comment type="caution">
    <text evidence="3">The sequence shown here is derived from an EMBL/GenBank/DDBJ whole genome shotgun (WGS) entry which is preliminary data.</text>
</comment>
<name>A0A8T0N9M8_PANVG</name>
<proteinExistence type="predicted"/>
<accession>A0A8T0N9M8</accession>
<gene>
    <name evidence="3" type="ORF">PVAP13_9KG030982</name>
</gene>
<evidence type="ECO:0000313" key="4">
    <source>
        <dbReference type="Proteomes" id="UP000823388"/>
    </source>
</evidence>
<dbReference type="AlphaFoldDB" id="A0A8T0N9M8"/>
<keyword evidence="4" id="KW-1185">Reference proteome</keyword>
<dbReference type="EMBL" id="CM029053">
    <property type="protein sequence ID" value="KAG2546120.1"/>
    <property type="molecule type" value="Genomic_DNA"/>
</dbReference>
<feature type="region of interest" description="Disordered" evidence="1">
    <location>
        <begin position="26"/>
        <end position="53"/>
    </location>
</feature>
<evidence type="ECO:0000313" key="3">
    <source>
        <dbReference type="EMBL" id="KAG2546120.1"/>
    </source>
</evidence>
<evidence type="ECO:0000256" key="1">
    <source>
        <dbReference type="SAM" id="MobiDB-lite"/>
    </source>
</evidence>
<protein>
    <submittedName>
        <fullName evidence="3">Uncharacterized protein</fullName>
    </submittedName>
</protein>